<accession>A0AA42BRP1</accession>
<dbReference type="RefSeq" id="WP_254759620.1">
    <property type="nucleotide sequence ID" value="NZ_JANCLT010000007.1"/>
</dbReference>
<reference evidence="1" key="1">
    <citation type="submission" date="2022-07" db="EMBL/GenBank/DDBJ databases">
        <authorList>
            <person name="Li W.-J."/>
            <person name="Deng Q.-Q."/>
        </authorList>
    </citation>
    <scope>NUCLEOTIDE SEQUENCE</scope>
    <source>
        <strain evidence="1">SYSU M60031</strain>
    </source>
</reference>
<dbReference type="EMBL" id="JANCLT010000007">
    <property type="protein sequence ID" value="MCP8969699.1"/>
    <property type="molecule type" value="Genomic_DNA"/>
</dbReference>
<evidence type="ECO:0000313" key="2">
    <source>
        <dbReference type="Proteomes" id="UP001156102"/>
    </source>
</evidence>
<sequence length="181" mass="20380">MNALQQLELVDVEAQEEQQRFEITSLDSLNWVFRKVAALKSKEAEVKSLADAERIRINQWENGELLAIHSSLNYFEALITNYHAQQLAENPKAKTLSTPYGKSKSLAKKAAPKQVDKEALLTYAKEVGFTEFIKEEVKWGELKKHLYVHEVDGQQIVIDEDGQIVPGVAVEPAGVSFKVEV</sequence>
<dbReference type="PIRSF" id="PIRSF015195">
    <property type="entry name" value="DUF1417"/>
    <property type="match status" value="1"/>
</dbReference>
<dbReference type="SUPFAM" id="SSF161266">
    <property type="entry name" value="Gam-like"/>
    <property type="match status" value="1"/>
</dbReference>
<dbReference type="InterPro" id="IPR009951">
    <property type="entry name" value="Host-nuc_inhib_Gam"/>
</dbReference>
<comment type="caution">
    <text evidence="1">The sequence shown here is derived from an EMBL/GenBank/DDBJ whole genome shotgun (WGS) entry which is preliminary data.</text>
</comment>
<dbReference type="AlphaFoldDB" id="A0AA42BRP1"/>
<evidence type="ECO:0000313" key="1">
    <source>
        <dbReference type="EMBL" id="MCP8969699.1"/>
    </source>
</evidence>
<dbReference type="InterPro" id="IPR009859">
    <property type="entry name" value="Gam-like"/>
</dbReference>
<organism evidence="1 2">
    <name type="scientific">Ectobacillus ponti</name>
    <dbReference type="NCBI Taxonomy" id="2961894"/>
    <lineage>
        <taxon>Bacteria</taxon>
        <taxon>Bacillati</taxon>
        <taxon>Bacillota</taxon>
        <taxon>Bacilli</taxon>
        <taxon>Bacillales</taxon>
        <taxon>Bacillaceae</taxon>
        <taxon>Ectobacillus</taxon>
    </lineage>
</organism>
<dbReference type="Proteomes" id="UP001156102">
    <property type="component" value="Unassembled WGS sequence"/>
</dbReference>
<proteinExistence type="predicted"/>
<gene>
    <name evidence="1" type="ORF">NK662_14300</name>
</gene>
<protein>
    <submittedName>
        <fullName evidence="1">Host-nuclease inhibitor Gam family protein</fullName>
    </submittedName>
</protein>
<name>A0AA42BRP1_9BACI</name>
<dbReference type="Pfam" id="PF07352">
    <property type="entry name" value="Phage_Mu_Gam"/>
    <property type="match status" value="1"/>
</dbReference>
<keyword evidence="2" id="KW-1185">Reference proteome</keyword>
<dbReference type="GO" id="GO:0003690">
    <property type="term" value="F:double-stranded DNA binding"/>
    <property type="evidence" value="ECO:0007669"/>
    <property type="project" value="InterPro"/>
</dbReference>
<dbReference type="GO" id="GO:0042262">
    <property type="term" value="P:DNA protection"/>
    <property type="evidence" value="ECO:0007669"/>
    <property type="project" value="InterPro"/>
</dbReference>